<dbReference type="Gene3D" id="2.160.20.70">
    <property type="match status" value="1"/>
</dbReference>
<dbReference type="PROSITE" id="PS51329">
    <property type="entry name" value="C_CAP_COFACTOR_C"/>
    <property type="match status" value="1"/>
</dbReference>
<dbReference type="InterPro" id="IPR006599">
    <property type="entry name" value="CARP_motif"/>
</dbReference>
<dbReference type="GO" id="GO:0005737">
    <property type="term" value="C:cytoplasm"/>
    <property type="evidence" value="ECO:0007669"/>
    <property type="project" value="TreeGrafter"/>
</dbReference>
<dbReference type="EMBL" id="CP115536">
    <property type="protein sequence ID" value="WBY59176.1"/>
    <property type="molecule type" value="Genomic_DNA"/>
</dbReference>
<dbReference type="Proteomes" id="UP001054126">
    <property type="component" value="Chromosome 12"/>
</dbReference>
<protein>
    <submittedName>
        <fullName evidence="5">Tubulin binding cofactor c</fullName>
    </submittedName>
</protein>
<reference evidence="5" key="1">
    <citation type="submission" date="2023-01" db="EMBL/GenBank/DDBJ databases">
        <title>Long-Read Genome Assembly and Gene Model Annotations for the Rodent Malaria Parasite Plasmodium yoelii 17XNL.</title>
        <authorList>
            <person name="Mitchell G.J."/>
            <person name="Sebastian A."/>
            <person name="Albert I."/>
            <person name="Lindner S.E."/>
        </authorList>
    </citation>
    <scope>NUCLEOTIDE SEQUENCE</scope>
    <source>
        <strain evidence="5">17XNL clone 1.1</strain>
    </source>
</reference>
<gene>
    <name evidence="5" type="ORF">Py17XNL_001205039</name>
</gene>
<evidence type="ECO:0000313" key="6">
    <source>
        <dbReference type="Proteomes" id="UP001054126"/>
    </source>
</evidence>
<evidence type="ECO:0000256" key="2">
    <source>
        <dbReference type="ARBA" id="ARBA00023186"/>
    </source>
</evidence>
<dbReference type="InterPro" id="IPR016098">
    <property type="entry name" value="CAP/MinC_C"/>
</dbReference>
<proteinExistence type="inferred from homology"/>
<dbReference type="Pfam" id="PF07986">
    <property type="entry name" value="TBCC"/>
    <property type="match status" value="1"/>
</dbReference>
<comment type="similarity">
    <text evidence="1">Belongs to the TBCC family.</text>
</comment>
<keyword evidence="3" id="KW-0175">Coiled coil</keyword>
<dbReference type="GO" id="GO:0007021">
    <property type="term" value="P:tubulin complex assembly"/>
    <property type="evidence" value="ECO:0007669"/>
    <property type="project" value="TreeGrafter"/>
</dbReference>
<accession>A0AAF0B5T9</accession>
<dbReference type="GO" id="GO:0007023">
    <property type="term" value="P:post-chaperonin tubulin folding pathway"/>
    <property type="evidence" value="ECO:0007669"/>
    <property type="project" value="InterPro"/>
</dbReference>
<dbReference type="SMART" id="SM00673">
    <property type="entry name" value="CARP"/>
    <property type="match status" value="2"/>
</dbReference>
<dbReference type="PANTHER" id="PTHR15139">
    <property type="entry name" value="TUBULIN FOLDING COFACTOR C"/>
    <property type="match status" value="1"/>
</dbReference>
<evidence type="ECO:0000256" key="1">
    <source>
        <dbReference type="ARBA" id="ARBA00008848"/>
    </source>
</evidence>
<feature type="coiled-coil region" evidence="3">
    <location>
        <begin position="68"/>
        <end position="102"/>
    </location>
</feature>
<feature type="domain" description="C-CAP/cofactor C-like" evidence="4">
    <location>
        <begin position="155"/>
        <end position="287"/>
    </location>
</feature>
<dbReference type="PANTHER" id="PTHR15139:SF0">
    <property type="entry name" value="TUBULIN-SPECIFIC CHAPERONE C"/>
    <property type="match status" value="1"/>
</dbReference>
<keyword evidence="2" id="KW-0143">Chaperone</keyword>
<evidence type="ECO:0000313" key="5">
    <source>
        <dbReference type="EMBL" id="WBY59176.1"/>
    </source>
</evidence>
<dbReference type="AlphaFoldDB" id="A0AAF0B5T9"/>
<dbReference type="InterPro" id="IPR012945">
    <property type="entry name" value="Tubulin-bd_cofactor_C_dom"/>
</dbReference>
<name>A0AAF0B5T9_PLAYO</name>
<sequence>MNGKLTKDDCDHLVHNKLKEIKNKVGDLKNDKFNISKLHEINELYSECIKLKENISNAYFQLLRHSSIIVYDKKIKEITKELDNLKHEMIKNENKIECQNVNKNFDDNFFIPKNDYVSEDPEHNEIIDMQFDLNKHNLSFQNDKNIKIIRGIGEGTYSSLLINNMVTIETKTKKKNNCEIIILDILSSVFIQNISNCTIWTPAVESSLLIYDCVDCNILVNSKQIRIHNTVNTNFYINSMSSPIIESSEKLFFFPYNLNFDELPNLLEKININRTSNKWKQVLDFSWQNSQDPSPNFSISNETQIYQVKLKKKENDEYNQEHEINNKYIIENFPLFLKKLD</sequence>
<evidence type="ECO:0000256" key="3">
    <source>
        <dbReference type="SAM" id="Coils"/>
    </source>
</evidence>
<dbReference type="InterPro" id="IPR027684">
    <property type="entry name" value="TBCC"/>
</dbReference>
<evidence type="ECO:0000259" key="4">
    <source>
        <dbReference type="PROSITE" id="PS51329"/>
    </source>
</evidence>
<organism evidence="5 6">
    <name type="scientific">Plasmodium yoelii yoelii</name>
    <dbReference type="NCBI Taxonomy" id="73239"/>
    <lineage>
        <taxon>Eukaryota</taxon>
        <taxon>Sar</taxon>
        <taxon>Alveolata</taxon>
        <taxon>Apicomplexa</taxon>
        <taxon>Aconoidasida</taxon>
        <taxon>Haemosporida</taxon>
        <taxon>Plasmodiidae</taxon>
        <taxon>Plasmodium</taxon>
        <taxon>Plasmodium (Vinckeia)</taxon>
    </lineage>
</organism>
<dbReference type="InterPro" id="IPR017901">
    <property type="entry name" value="C-CAP_CF_C-like"/>
</dbReference>